<evidence type="ECO:0000313" key="2">
    <source>
        <dbReference type="Proteomes" id="UP000197032"/>
    </source>
</evidence>
<dbReference type="EMBL" id="BDGJ01000117">
    <property type="protein sequence ID" value="GAW93125.1"/>
    <property type="molecule type" value="Genomic_DNA"/>
</dbReference>
<name>A0A1Z5HUW8_9FIRM</name>
<protein>
    <submittedName>
        <fullName evidence="1">Uncharacterized protein</fullName>
    </submittedName>
</protein>
<sequence length="50" mass="5652">MPIISENHDILTTVKGGYLCLNLKLKKGLVIHERNKGAPRQKSLVVAYQY</sequence>
<dbReference type="Proteomes" id="UP000197032">
    <property type="component" value="Unassembled WGS sequence"/>
</dbReference>
<keyword evidence="2" id="KW-1185">Reference proteome</keyword>
<reference evidence="2" key="1">
    <citation type="journal article" date="2017" name="Appl. Environ. Microbiol.">
        <title>Genomic Analysis of Calderihabitans maritimus KKC1, a Thermophilic, Hydrogenogenic, Carboxydotrophic Bacterium Isolated from Marine Sediment.</title>
        <authorList>
            <person name="Omae K."/>
            <person name="Yoneda Y."/>
            <person name="Fukuyama Y."/>
            <person name="Yoshida T."/>
            <person name="Sako Y."/>
        </authorList>
    </citation>
    <scope>NUCLEOTIDE SEQUENCE [LARGE SCALE GENOMIC DNA]</scope>
    <source>
        <strain evidence="2">KKC1</strain>
    </source>
</reference>
<gene>
    <name evidence="1" type="ORF">KKC1_22660</name>
</gene>
<dbReference type="AlphaFoldDB" id="A0A1Z5HUW8"/>
<comment type="caution">
    <text evidence="1">The sequence shown here is derived from an EMBL/GenBank/DDBJ whole genome shotgun (WGS) entry which is preliminary data.</text>
</comment>
<evidence type="ECO:0000313" key="1">
    <source>
        <dbReference type="EMBL" id="GAW93125.1"/>
    </source>
</evidence>
<accession>A0A1Z5HUW8</accession>
<organism evidence="1 2">
    <name type="scientific">Calderihabitans maritimus</name>
    <dbReference type="NCBI Taxonomy" id="1246530"/>
    <lineage>
        <taxon>Bacteria</taxon>
        <taxon>Bacillati</taxon>
        <taxon>Bacillota</taxon>
        <taxon>Clostridia</taxon>
        <taxon>Neomoorellales</taxon>
        <taxon>Calderihabitantaceae</taxon>
        <taxon>Calderihabitans</taxon>
    </lineage>
</organism>
<proteinExistence type="predicted"/>